<dbReference type="Pfam" id="PF03473">
    <property type="entry name" value="MOSC"/>
    <property type="match status" value="1"/>
</dbReference>
<name>A0A1H6IUZ9_MYCRU</name>
<accession>A0A1H6IUZ9</accession>
<evidence type="ECO:0000313" key="2">
    <source>
        <dbReference type="EMBL" id="SEH51502.1"/>
    </source>
</evidence>
<evidence type="ECO:0000313" key="3">
    <source>
        <dbReference type="Proteomes" id="UP000182915"/>
    </source>
</evidence>
<dbReference type="Pfam" id="PF03476">
    <property type="entry name" value="MOSC_N"/>
    <property type="match status" value="1"/>
</dbReference>
<proteinExistence type="predicted"/>
<reference evidence="3" key="1">
    <citation type="submission" date="2016-10" db="EMBL/GenBank/DDBJ databases">
        <authorList>
            <person name="Varghese N."/>
            <person name="Submissions S."/>
        </authorList>
    </citation>
    <scope>NUCLEOTIDE SEQUENCE [LARGE SCALE GENOMIC DNA]</scope>
    <source>
        <strain evidence="3">DSM 45405</strain>
    </source>
</reference>
<feature type="domain" description="MOSC" evidence="1">
    <location>
        <begin position="128"/>
        <end position="272"/>
    </location>
</feature>
<dbReference type="GO" id="GO:0003824">
    <property type="term" value="F:catalytic activity"/>
    <property type="evidence" value="ECO:0007669"/>
    <property type="project" value="InterPro"/>
</dbReference>
<keyword evidence="3" id="KW-1185">Reference proteome</keyword>
<dbReference type="Gene3D" id="2.40.33.20">
    <property type="entry name" value="PK beta-barrel domain-like"/>
    <property type="match status" value="1"/>
</dbReference>
<dbReference type="InterPro" id="IPR011037">
    <property type="entry name" value="Pyrv_Knase-like_insert_dom_sf"/>
</dbReference>
<dbReference type="RefSeq" id="WP_083406091.1">
    <property type="nucleotide sequence ID" value="NZ_LT629971.1"/>
</dbReference>
<dbReference type="GO" id="GO:0030151">
    <property type="term" value="F:molybdenum ion binding"/>
    <property type="evidence" value="ECO:0007669"/>
    <property type="project" value="InterPro"/>
</dbReference>
<dbReference type="STRING" id="370526.SAMN04489835_0817"/>
<dbReference type="InterPro" id="IPR005302">
    <property type="entry name" value="MoCF_Sase_C"/>
</dbReference>
<dbReference type="AlphaFoldDB" id="A0A1H6IUZ9"/>
<protein>
    <recommendedName>
        <fullName evidence="1">MOSC domain-containing protein</fullName>
    </recommendedName>
</protein>
<dbReference type="Proteomes" id="UP000182915">
    <property type="component" value="Chromosome I"/>
</dbReference>
<dbReference type="OrthoDB" id="9793178at2"/>
<dbReference type="EMBL" id="LT629971">
    <property type="protein sequence ID" value="SEH51502.1"/>
    <property type="molecule type" value="Genomic_DNA"/>
</dbReference>
<sequence length="274" mass="28723">MTETPVGRVAALQRYPVKSMLGEQTDSLQVGPSGVAGDRQFAFIDGETGRVATAKHPRLWSALLQCAAVTEDAGVTVTLPDGRALPVTEAAGPLSEMLGRTVHLADERAAGAVLERSDPLEVLAHGIDAEFDPVLLELGQGAPGGAFVDHSPVHLITTATLDAIGVGLAEALRYRPNIIIETDAAPFLENDWVGAKLRLGDVVLRGTLPTPRCAVPTLKHGDTERLPDAVRYLLDHNRVEVPGFGGNLPCAGLYAEVVTVGAVTVGDEVRVGAP</sequence>
<dbReference type="GO" id="GO:0030170">
    <property type="term" value="F:pyridoxal phosphate binding"/>
    <property type="evidence" value="ECO:0007669"/>
    <property type="project" value="InterPro"/>
</dbReference>
<evidence type="ECO:0000259" key="1">
    <source>
        <dbReference type="PROSITE" id="PS51340"/>
    </source>
</evidence>
<dbReference type="SUPFAM" id="SSF50800">
    <property type="entry name" value="PK beta-barrel domain-like"/>
    <property type="match status" value="1"/>
</dbReference>
<gene>
    <name evidence="2" type="ORF">SAMN04489835_0817</name>
</gene>
<organism evidence="2 3">
    <name type="scientific">Mycolicibacterium rutilum</name>
    <name type="common">Mycobacterium rutilum</name>
    <dbReference type="NCBI Taxonomy" id="370526"/>
    <lineage>
        <taxon>Bacteria</taxon>
        <taxon>Bacillati</taxon>
        <taxon>Actinomycetota</taxon>
        <taxon>Actinomycetes</taxon>
        <taxon>Mycobacteriales</taxon>
        <taxon>Mycobacteriaceae</taxon>
        <taxon>Mycolicibacterium</taxon>
    </lineage>
</organism>
<dbReference type="SUPFAM" id="SSF141673">
    <property type="entry name" value="MOSC N-terminal domain-like"/>
    <property type="match status" value="1"/>
</dbReference>
<dbReference type="InterPro" id="IPR005303">
    <property type="entry name" value="MOCOS_middle"/>
</dbReference>
<dbReference type="PROSITE" id="PS51340">
    <property type="entry name" value="MOSC"/>
    <property type="match status" value="1"/>
</dbReference>